<name>A0ABN1IJT5_9FLAO</name>
<organism evidence="2 3">
    <name type="scientific">Aquimarina litoralis</name>
    <dbReference type="NCBI Taxonomy" id="584605"/>
    <lineage>
        <taxon>Bacteria</taxon>
        <taxon>Pseudomonadati</taxon>
        <taxon>Bacteroidota</taxon>
        <taxon>Flavobacteriia</taxon>
        <taxon>Flavobacteriales</taxon>
        <taxon>Flavobacteriaceae</taxon>
        <taxon>Aquimarina</taxon>
    </lineage>
</organism>
<dbReference type="Proteomes" id="UP001501758">
    <property type="component" value="Unassembled WGS sequence"/>
</dbReference>
<dbReference type="InterPro" id="IPR016181">
    <property type="entry name" value="Acyl_CoA_acyltransferase"/>
</dbReference>
<accession>A0ABN1IJT5</accession>
<keyword evidence="3" id="KW-1185">Reference proteome</keyword>
<evidence type="ECO:0000313" key="2">
    <source>
        <dbReference type="EMBL" id="GAA0715132.1"/>
    </source>
</evidence>
<evidence type="ECO:0000259" key="1">
    <source>
        <dbReference type="PROSITE" id="PS51186"/>
    </source>
</evidence>
<evidence type="ECO:0000313" key="3">
    <source>
        <dbReference type="Proteomes" id="UP001501758"/>
    </source>
</evidence>
<dbReference type="PROSITE" id="PS51186">
    <property type="entry name" value="GNAT"/>
    <property type="match status" value="1"/>
</dbReference>
<gene>
    <name evidence="2" type="ORF">GCM10009430_09180</name>
</gene>
<dbReference type="RefSeq" id="WP_343910930.1">
    <property type="nucleotide sequence ID" value="NZ_BAAAGE010000001.1"/>
</dbReference>
<protein>
    <submittedName>
        <fullName evidence="2">GNAT family N-acetyltransferase</fullName>
    </submittedName>
</protein>
<dbReference type="PANTHER" id="PTHR43792">
    <property type="entry name" value="GNAT FAMILY, PUTATIVE (AFU_ORTHOLOGUE AFUA_3G00765)-RELATED-RELATED"/>
    <property type="match status" value="1"/>
</dbReference>
<dbReference type="Pfam" id="PF13302">
    <property type="entry name" value="Acetyltransf_3"/>
    <property type="match status" value="1"/>
</dbReference>
<reference evidence="2 3" key="1">
    <citation type="journal article" date="2019" name="Int. J. Syst. Evol. Microbiol.">
        <title>The Global Catalogue of Microorganisms (GCM) 10K type strain sequencing project: providing services to taxonomists for standard genome sequencing and annotation.</title>
        <authorList>
            <consortium name="The Broad Institute Genomics Platform"/>
            <consortium name="The Broad Institute Genome Sequencing Center for Infectious Disease"/>
            <person name="Wu L."/>
            <person name="Ma J."/>
        </authorList>
    </citation>
    <scope>NUCLEOTIDE SEQUENCE [LARGE SCALE GENOMIC DNA]</scope>
    <source>
        <strain evidence="2 3">JCM 15974</strain>
    </source>
</reference>
<comment type="caution">
    <text evidence="2">The sequence shown here is derived from an EMBL/GenBank/DDBJ whole genome shotgun (WGS) entry which is preliminary data.</text>
</comment>
<dbReference type="Gene3D" id="3.40.630.30">
    <property type="match status" value="1"/>
</dbReference>
<dbReference type="PANTHER" id="PTHR43792:SF1">
    <property type="entry name" value="N-ACETYLTRANSFERASE DOMAIN-CONTAINING PROTEIN"/>
    <property type="match status" value="1"/>
</dbReference>
<dbReference type="SUPFAM" id="SSF55729">
    <property type="entry name" value="Acyl-CoA N-acyltransferases (Nat)"/>
    <property type="match status" value="1"/>
</dbReference>
<sequence>MKHFETDRLLLIPSSIGDASFYLELLNTPKWLQNIGDRNVKSIEDSKAYIEQKMLPQLEKLGFSNYTVIRKSDNIKLGCCGLYDREGIDGFDIGFAFLPAYEKMGYAYESASKLKQVAITQFKIKKISAITIPENKSSQKLLEKLDFDFIKIITIPNDDEKLMLYEYKTNS</sequence>
<dbReference type="InterPro" id="IPR000182">
    <property type="entry name" value="GNAT_dom"/>
</dbReference>
<dbReference type="EMBL" id="BAAAGE010000001">
    <property type="protein sequence ID" value="GAA0715132.1"/>
    <property type="molecule type" value="Genomic_DNA"/>
</dbReference>
<feature type="domain" description="N-acetyltransferase" evidence="1">
    <location>
        <begin position="9"/>
        <end position="171"/>
    </location>
</feature>
<proteinExistence type="predicted"/>
<dbReference type="InterPro" id="IPR051531">
    <property type="entry name" value="N-acetyltransferase"/>
</dbReference>